<evidence type="ECO:0000256" key="2">
    <source>
        <dbReference type="SAM" id="Phobius"/>
    </source>
</evidence>
<sequence length="341" mass="39318">MKIDEIENFIKKNKISGFIVTVFFAIVTGLVGLIINLTPEIPSASLIVATSFILIVAPFYSRITFYSMIIVFTAISVFFLNKTDIDFVPALIRLFTFDIFLLVVGEGFINVSESRDLSQKALSEKTSLLEVIIYFVQKAFDNNYFDELPYVMQRIGQISDVSRVYLFSVGQDTRGYFMSQRYEWTNGTTTVQIDNPELQKLYFKDAGFERWLDIFLDEKTLKGNITTFPESEKPLLVNQEILSLLAVPIFSGTKIWGFIGFDECRYEREWDNNLIEILKLFANLLGASINSKENSDQIIEHAKDLENSNKLMINRELKILELKERIKELENKYATVQEKNN</sequence>
<comment type="caution">
    <text evidence="4">The sequence shown here is derived from an EMBL/GenBank/DDBJ whole genome shotgun (WGS) entry which is preliminary data.</text>
</comment>
<name>A0A955LAX1_9BACT</name>
<feature type="transmembrane region" description="Helical" evidence="2">
    <location>
        <begin position="15"/>
        <end position="35"/>
    </location>
</feature>
<evidence type="ECO:0000256" key="1">
    <source>
        <dbReference type="SAM" id="Coils"/>
    </source>
</evidence>
<dbReference type="SUPFAM" id="SSF55781">
    <property type="entry name" value="GAF domain-like"/>
    <property type="match status" value="1"/>
</dbReference>
<feature type="domain" description="GAF" evidence="3">
    <location>
        <begin position="151"/>
        <end position="289"/>
    </location>
</feature>
<accession>A0A955LAX1</accession>
<dbReference type="EMBL" id="JAGQLF010000017">
    <property type="protein sequence ID" value="MCA9386793.1"/>
    <property type="molecule type" value="Genomic_DNA"/>
</dbReference>
<keyword evidence="2" id="KW-0472">Membrane</keyword>
<feature type="transmembrane region" description="Helical" evidence="2">
    <location>
        <begin position="87"/>
        <end position="109"/>
    </location>
</feature>
<protein>
    <submittedName>
        <fullName evidence="4">GAF domain-containing protein</fullName>
    </submittedName>
</protein>
<dbReference type="InterPro" id="IPR003018">
    <property type="entry name" value="GAF"/>
</dbReference>
<keyword evidence="1" id="KW-0175">Coiled coil</keyword>
<organism evidence="4 5">
    <name type="scientific">Candidatus Dojkabacteria bacterium</name>
    <dbReference type="NCBI Taxonomy" id="2099670"/>
    <lineage>
        <taxon>Bacteria</taxon>
        <taxon>Candidatus Dojkabacteria</taxon>
    </lineage>
</organism>
<reference evidence="4" key="2">
    <citation type="journal article" date="2021" name="Microbiome">
        <title>Successional dynamics and alternative stable states in a saline activated sludge microbial community over 9 years.</title>
        <authorList>
            <person name="Wang Y."/>
            <person name="Ye J."/>
            <person name="Ju F."/>
            <person name="Liu L."/>
            <person name="Boyd J.A."/>
            <person name="Deng Y."/>
            <person name="Parks D.H."/>
            <person name="Jiang X."/>
            <person name="Yin X."/>
            <person name="Woodcroft B.J."/>
            <person name="Tyson G.W."/>
            <person name="Hugenholtz P."/>
            <person name="Polz M.F."/>
            <person name="Zhang T."/>
        </authorList>
    </citation>
    <scope>NUCLEOTIDE SEQUENCE</scope>
    <source>
        <strain evidence="4">HKST-UBA09</strain>
    </source>
</reference>
<dbReference type="AlphaFoldDB" id="A0A955LAX1"/>
<dbReference type="Proteomes" id="UP000714915">
    <property type="component" value="Unassembled WGS sequence"/>
</dbReference>
<reference evidence="4" key="1">
    <citation type="submission" date="2020-04" db="EMBL/GenBank/DDBJ databases">
        <authorList>
            <person name="Zhang T."/>
        </authorList>
    </citation>
    <scope>NUCLEOTIDE SEQUENCE</scope>
    <source>
        <strain evidence="4">HKST-UBA09</strain>
    </source>
</reference>
<dbReference type="Gene3D" id="3.30.450.40">
    <property type="match status" value="1"/>
</dbReference>
<keyword evidence="2" id="KW-0812">Transmembrane</keyword>
<gene>
    <name evidence="4" type="ORF">KC669_02040</name>
</gene>
<dbReference type="InterPro" id="IPR029016">
    <property type="entry name" value="GAF-like_dom_sf"/>
</dbReference>
<keyword evidence="2" id="KW-1133">Transmembrane helix</keyword>
<feature type="transmembrane region" description="Helical" evidence="2">
    <location>
        <begin position="65"/>
        <end position="81"/>
    </location>
</feature>
<feature type="coiled-coil region" evidence="1">
    <location>
        <begin position="312"/>
        <end position="339"/>
    </location>
</feature>
<proteinExistence type="predicted"/>
<evidence type="ECO:0000313" key="4">
    <source>
        <dbReference type="EMBL" id="MCA9386793.1"/>
    </source>
</evidence>
<evidence type="ECO:0000313" key="5">
    <source>
        <dbReference type="Proteomes" id="UP000714915"/>
    </source>
</evidence>
<evidence type="ECO:0000259" key="3">
    <source>
        <dbReference type="Pfam" id="PF01590"/>
    </source>
</evidence>
<dbReference type="Pfam" id="PF01590">
    <property type="entry name" value="GAF"/>
    <property type="match status" value="1"/>
</dbReference>